<comment type="subcellular location">
    <subcellularLocation>
        <location evidence="8">Cell projection</location>
        <location evidence="8">Kinocilium</location>
    </subcellularLocation>
    <subcellularLocation>
        <location evidence="1">Cytoplasm</location>
        <location evidence="1">Cytoskeleton</location>
        <location evidence="1">Flagellum axoneme</location>
    </subcellularLocation>
</comment>
<name>A0A834I282_RHYFE</name>
<dbReference type="PANTHER" id="PTHR22069">
    <property type="entry name" value="MITOCHONDRIAL RIBOSOMAL PROTEIN S18"/>
    <property type="match status" value="1"/>
</dbReference>
<evidence type="ECO:0000256" key="1">
    <source>
        <dbReference type="ARBA" id="ARBA00004611"/>
    </source>
</evidence>
<protein>
    <recommendedName>
        <fullName evidence="10">Radial spoke head protein 9 homolog</fullName>
    </recommendedName>
</protein>
<accession>A0A834I282</accession>
<sequence length="280" mass="32074">MDLNSILDCLQHVGHFGHVVSTEEQVVLHNSLLILQNENHFRNVFFWGKILGAERDYFVAYGYVKDALHGRVYYYSRDCVNWGLLPKPSKDGFLLTPLCTSRFQGDPALITDILIDKDDPSLGVKLRKAQIKKLKEEDRLASFVTLLSDETAIVPRGGLFQRPDGVVVENLAFEGLNVIDSRELASFLHYRTPTRKYNTNLLTKDDYNYAIDFLDPLDIDIPEGCWTVHLTSGNTIVLVKSLYWPGFIFYHYLKTPRHGFVYIGHGKRCLDLPFMISPFI</sequence>
<evidence type="ECO:0000256" key="2">
    <source>
        <dbReference type="ARBA" id="ARBA00022490"/>
    </source>
</evidence>
<evidence type="ECO:0000256" key="8">
    <source>
        <dbReference type="ARBA" id="ARBA00037822"/>
    </source>
</evidence>
<organism evidence="11 12">
    <name type="scientific">Rhynchophorus ferrugineus</name>
    <name type="common">Red palm weevil</name>
    <name type="synonym">Curculio ferrugineus</name>
    <dbReference type="NCBI Taxonomy" id="354439"/>
    <lineage>
        <taxon>Eukaryota</taxon>
        <taxon>Metazoa</taxon>
        <taxon>Ecdysozoa</taxon>
        <taxon>Arthropoda</taxon>
        <taxon>Hexapoda</taxon>
        <taxon>Insecta</taxon>
        <taxon>Pterygota</taxon>
        <taxon>Neoptera</taxon>
        <taxon>Endopterygota</taxon>
        <taxon>Coleoptera</taxon>
        <taxon>Polyphaga</taxon>
        <taxon>Cucujiformia</taxon>
        <taxon>Curculionidae</taxon>
        <taxon>Dryophthorinae</taxon>
        <taxon>Rhynchophorus</taxon>
    </lineage>
</organism>
<evidence type="ECO:0000256" key="10">
    <source>
        <dbReference type="ARBA" id="ARBA00041080"/>
    </source>
</evidence>
<evidence type="ECO:0000313" key="12">
    <source>
        <dbReference type="Proteomes" id="UP000625711"/>
    </source>
</evidence>
<dbReference type="GO" id="GO:0060091">
    <property type="term" value="C:kinocilium"/>
    <property type="evidence" value="ECO:0007669"/>
    <property type="project" value="UniProtKB-SubCell"/>
</dbReference>
<dbReference type="GO" id="GO:0001534">
    <property type="term" value="C:radial spoke"/>
    <property type="evidence" value="ECO:0007669"/>
    <property type="project" value="InterPro"/>
</dbReference>
<keyword evidence="12" id="KW-1185">Reference proteome</keyword>
<dbReference type="InterPro" id="IPR055316">
    <property type="entry name" value="RSP9"/>
</dbReference>
<keyword evidence="3" id="KW-0970">Cilium biogenesis/degradation</keyword>
<dbReference type="GO" id="GO:0044458">
    <property type="term" value="P:motile cilium assembly"/>
    <property type="evidence" value="ECO:0007669"/>
    <property type="project" value="TreeGrafter"/>
</dbReference>
<dbReference type="OrthoDB" id="10258956at2759"/>
<evidence type="ECO:0000256" key="9">
    <source>
        <dbReference type="ARBA" id="ARBA00038319"/>
    </source>
</evidence>
<proteinExistence type="inferred from homology"/>
<dbReference type="EMBL" id="JAACXV010014049">
    <property type="protein sequence ID" value="KAF7270876.1"/>
    <property type="molecule type" value="Genomic_DNA"/>
</dbReference>
<gene>
    <name evidence="11" type="ORF">GWI33_016179</name>
</gene>
<comment type="similarity">
    <text evidence="9">Belongs to the flagellar radial spoke RSP9 family.</text>
</comment>
<evidence type="ECO:0000256" key="3">
    <source>
        <dbReference type="ARBA" id="ARBA00022794"/>
    </source>
</evidence>
<keyword evidence="7" id="KW-0966">Cell projection</keyword>
<dbReference type="Pfam" id="PF04712">
    <property type="entry name" value="Radial_spoke"/>
    <property type="match status" value="1"/>
</dbReference>
<dbReference type="Proteomes" id="UP000625711">
    <property type="component" value="Unassembled WGS sequence"/>
</dbReference>
<keyword evidence="2" id="KW-0963">Cytoplasm</keyword>
<keyword evidence="5" id="KW-0969">Cilium</keyword>
<evidence type="ECO:0000256" key="5">
    <source>
        <dbReference type="ARBA" id="ARBA00023069"/>
    </source>
</evidence>
<dbReference type="InterPro" id="IPR006802">
    <property type="entry name" value="Radial_spoke"/>
</dbReference>
<evidence type="ECO:0000256" key="4">
    <source>
        <dbReference type="ARBA" id="ARBA00022846"/>
    </source>
</evidence>
<evidence type="ECO:0000256" key="7">
    <source>
        <dbReference type="ARBA" id="ARBA00023273"/>
    </source>
</evidence>
<dbReference type="AlphaFoldDB" id="A0A834I282"/>
<evidence type="ECO:0000256" key="6">
    <source>
        <dbReference type="ARBA" id="ARBA00023212"/>
    </source>
</evidence>
<dbReference type="PANTHER" id="PTHR22069:SF0">
    <property type="entry name" value="RADIAL SPOKE HEAD PROTEIN 9 HOMOLOG"/>
    <property type="match status" value="1"/>
</dbReference>
<keyword evidence="4" id="KW-0282">Flagellum</keyword>
<reference evidence="11" key="1">
    <citation type="submission" date="2020-08" db="EMBL/GenBank/DDBJ databases">
        <title>Genome sequencing and assembly of the red palm weevil Rhynchophorus ferrugineus.</title>
        <authorList>
            <person name="Dias G.B."/>
            <person name="Bergman C.M."/>
            <person name="Manee M."/>
        </authorList>
    </citation>
    <scope>NUCLEOTIDE SEQUENCE</scope>
    <source>
        <strain evidence="11">AA-2017</strain>
        <tissue evidence="11">Whole larva</tissue>
    </source>
</reference>
<dbReference type="GO" id="GO:0060294">
    <property type="term" value="P:cilium movement involved in cell motility"/>
    <property type="evidence" value="ECO:0007669"/>
    <property type="project" value="InterPro"/>
</dbReference>
<keyword evidence="6" id="KW-0206">Cytoskeleton</keyword>
<dbReference type="GO" id="GO:0035082">
    <property type="term" value="P:axoneme assembly"/>
    <property type="evidence" value="ECO:0007669"/>
    <property type="project" value="InterPro"/>
</dbReference>
<evidence type="ECO:0000313" key="11">
    <source>
        <dbReference type="EMBL" id="KAF7270876.1"/>
    </source>
</evidence>
<comment type="caution">
    <text evidence="11">The sequence shown here is derived from an EMBL/GenBank/DDBJ whole genome shotgun (WGS) entry which is preliminary data.</text>
</comment>